<accession>A0ACC3DDK4</accession>
<dbReference type="Proteomes" id="UP001186974">
    <property type="component" value="Unassembled WGS sequence"/>
</dbReference>
<reference evidence="1" key="1">
    <citation type="submission" date="2024-09" db="EMBL/GenBank/DDBJ databases">
        <title>Black Yeasts Isolated from many extreme environments.</title>
        <authorList>
            <person name="Coleine C."/>
            <person name="Stajich J.E."/>
            <person name="Selbmann L."/>
        </authorList>
    </citation>
    <scope>NUCLEOTIDE SEQUENCE</scope>
    <source>
        <strain evidence="1">CCFEE 5737</strain>
    </source>
</reference>
<organism evidence="1 2">
    <name type="scientific">Coniosporium uncinatum</name>
    <dbReference type="NCBI Taxonomy" id="93489"/>
    <lineage>
        <taxon>Eukaryota</taxon>
        <taxon>Fungi</taxon>
        <taxon>Dikarya</taxon>
        <taxon>Ascomycota</taxon>
        <taxon>Pezizomycotina</taxon>
        <taxon>Dothideomycetes</taxon>
        <taxon>Dothideomycetes incertae sedis</taxon>
        <taxon>Coniosporium</taxon>
    </lineage>
</organism>
<evidence type="ECO:0000313" key="1">
    <source>
        <dbReference type="EMBL" id="KAK3065733.1"/>
    </source>
</evidence>
<keyword evidence="2" id="KW-1185">Reference proteome</keyword>
<comment type="caution">
    <text evidence="1">The sequence shown here is derived from an EMBL/GenBank/DDBJ whole genome shotgun (WGS) entry which is preliminary data.</text>
</comment>
<protein>
    <submittedName>
        <fullName evidence="1">Uncharacterized protein</fullName>
    </submittedName>
</protein>
<evidence type="ECO:0000313" key="2">
    <source>
        <dbReference type="Proteomes" id="UP001186974"/>
    </source>
</evidence>
<dbReference type="EMBL" id="JAWDJW010006244">
    <property type="protein sequence ID" value="KAK3065733.1"/>
    <property type="molecule type" value="Genomic_DNA"/>
</dbReference>
<proteinExistence type="predicted"/>
<gene>
    <name evidence="1" type="ORF">LTS18_002455</name>
</gene>
<feature type="non-terminal residue" evidence="1">
    <location>
        <position position="238"/>
    </location>
</feature>
<sequence>MVQAKPSKKSLASALQNQARSLSESPHTKPPQLTPLPESPIRPGDSVSASVSVTASLADPSSNQVSPIDAQPQTSTEQKPSTPAVADLQVEVDYPIEPHEPEPSISFPASPPSTLSPDLHPAPLSFRSAGRAPELAVIQATPVIDKEKFPSPTDRTGTSFRKAPPAPLNLSKNAQPSAHLHKAAKAGESDSEYDDVLADGEIPAFERGRRKTREDDDRLREAIALEQASRSRSKKKSK</sequence>
<name>A0ACC3DDK4_9PEZI</name>